<protein>
    <submittedName>
        <fullName evidence="2">Molecular chaperone TorD family protein</fullName>
    </submittedName>
</protein>
<dbReference type="SUPFAM" id="SSF89155">
    <property type="entry name" value="TorD-like"/>
    <property type="match status" value="1"/>
</dbReference>
<dbReference type="InterPro" id="IPR020945">
    <property type="entry name" value="DMSO/NO3_reduct_chaperone"/>
</dbReference>
<evidence type="ECO:0000313" key="3">
    <source>
        <dbReference type="Proteomes" id="UP001652542"/>
    </source>
</evidence>
<dbReference type="RefSeq" id="WP_263734878.1">
    <property type="nucleotide sequence ID" value="NZ_JAOWKY010000002.1"/>
</dbReference>
<dbReference type="InterPro" id="IPR036411">
    <property type="entry name" value="TorD-like_sf"/>
</dbReference>
<dbReference type="EMBL" id="JAOWKY010000002">
    <property type="protein sequence ID" value="MCV2869228.1"/>
    <property type="molecule type" value="Genomic_DNA"/>
</dbReference>
<reference evidence="2 3" key="1">
    <citation type="submission" date="2022-10" db="EMBL/GenBank/DDBJ databases">
        <title>Defluviimonas sp. nov., isolated from ocean surface water.</title>
        <authorList>
            <person name="He W."/>
            <person name="Wang L."/>
            <person name="Zhang D.-F."/>
        </authorList>
    </citation>
    <scope>NUCLEOTIDE SEQUENCE [LARGE SCALE GENOMIC DNA]</scope>
    <source>
        <strain evidence="2 3">WL0002</strain>
    </source>
</reference>
<dbReference type="PANTHER" id="PTHR34227">
    <property type="entry name" value="CHAPERONE PROTEIN YCDY"/>
    <property type="match status" value="1"/>
</dbReference>
<comment type="caution">
    <text evidence="2">The sequence shown here is derived from an EMBL/GenBank/DDBJ whole genome shotgun (WGS) entry which is preliminary data.</text>
</comment>
<accession>A0ABT2ZDK9</accession>
<dbReference type="InterPro" id="IPR050289">
    <property type="entry name" value="TorD/DmsD_chaperones"/>
</dbReference>
<organism evidence="2 3">
    <name type="scientific">Albidovulum marisflavi</name>
    <dbReference type="NCBI Taxonomy" id="2984159"/>
    <lineage>
        <taxon>Bacteria</taxon>
        <taxon>Pseudomonadati</taxon>
        <taxon>Pseudomonadota</taxon>
        <taxon>Alphaproteobacteria</taxon>
        <taxon>Rhodobacterales</taxon>
        <taxon>Paracoccaceae</taxon>
        <taxon>Albidovulum</taxon>
    </lineage>
</organism>
<evidence type="ECO:0000256" key="1">
    <source>
        <dbReference type="ARBA" id="ARBA00023186"/>
    </source>
</evidence>
<dbReference type="Pfam" id="PF02613">
    <property type="entry name" value="Nitrate_red_del"/>
    <property type="match status" value="1"/>
</dbReference>
<dbReference type="Proteomes" id="UP001652542">
    <property type="component" value="Unassembled WGS sequence"/>
</dbReference>
<keyword evidence="3" id="KW-1185">Reference proteome</keyword>
<sequence>MTEAATDTRIAEEDRMRADLYSFLSALLAAPPSRELLDKCARLKGDATQLGAAITTLNKLARAATPGSVEREFNDLFIGLGRGELVPYASFYLTGFLNEKPLAVLRGDMARHGLARAKGVFEPEDGIASLMEMMASLIEGRFGPPASVEEQRDFFNRNIGPWAGHFFADLEGAKTSVFYTPVGAIGRLFMQIEREAFRLIGA</sequence>
<proteinExistence type="predicted"/>
<evidence type="ECO:0000313" key="2">
    <source>
        <dbReference type="EMBL" id="MCV2869228.1"/>
    </source>
</evidence>
<dbReference type="Gene3D" id="1.10.3480.10">
    <property type="entry name" value="TorD-like"/>
    <property type="match status" value="1"/>
</dbReference>
<dbReference type="PANTHER" id="PTHR34227:SF1">
    <property type="entry name" value="DIMETHYL SULFOXIDE REDUCTASE CHAPERONE-RELATED"/>
    <property type="match status" value="1"/>
</dbReference>
<keyword evidence="1" id="KW-0143">Chaperone</keyword>
<name>A0ABT2ZDK9_9RHOB</name>
<gene>
    <name evidence="2" type="ORF">OEW28_11375</name>
</gene>